<sequence>MNYPPITQHGLIGDLHTAGLVAMDGALVWLAWPRFDSPSIFAAILDHVRGGSWRIAPQASYTSTQHYEEDSAILLTSFATADGRVELMDWMSPWEGPTSEHDLFRLVRCTEGSVTLVGRFAPRPDYGRAMPRLKHSDSGLTFEAHGELLALASSHPWQNDGVEATLEVTLQAGEQLCCVLCSGREARLEVIPRELEMTRAFWSSWIAHCSYQGPWAELVRRSAITLKLLTYAPSGAIIAAPTTSLPEWIGGERNWDYRYTWLRDASFTLDALYRLGFREEACAFFRWLGEQGRRHGTPLQIMYAVDGAAKLTEEILPHLEGYRGSRPVRIGNDAYHQRQLDVYGGVLDAAYLYEQEGSLLAPWQWAVLRSEIDFVCEHWQELDQGIWEVRSPAAAFTFSRLMCWVALDRGIKLAEQHGWDYDRELWQRTCAAIHADIVAHAWSEAAQAFTQRYGADDLDASLLVLPMVGFLPPDDARVRSTIQQIDQVLGEGALVYRYHSEDGLSGGEGAFLLCSFWMVDALIAIGEVEAAQRRFEQLISYASPHGLLSEEVDPATGFALGNYPQAFSHIGLINSACRLAEVVSKDTATST</sequence>
<feature type="domain" description="Trehalase-like N-terminal" evidence="2">
    <location>
        <begin position="4"/>
        <end position="163"/>
    </location>
</feature>
<protein>
    <submittedName>
        <fullName evidence="3">Uncharacterized protein</fullName>
    </submittedName>
</protein>
<reference evidence="4" key="1">
    <citation type="submission" date="2017-08" db="EMBL/GenBank/DDBJ databases">
        <authorList>
            <person name="Grouzdev D.S."/>
            <person name="Gaisin V.A."/>
            <person name="Rysina M.S."/>
            <person name="Gorlenko V.M."/>
        </authorList>
    </citation>
    <scope>NUCLEOTIDE SEQUENCE [LARGE SCALE GENOMIC DNA]</scope>
    <source>
        <strain evidence="4">Kir15-3F</strain>
    </source>
</reference>
<accession>A0A2A6RFV1</accession>
<dbReference type="GO" id="GO:0005993">
    <property type="term" value="P:trehalose catabolic process"/>
    <property type="evidence" value="ECO:0007669"/>
    <property type="project" value="TreeGrafter"/>
</dbReference>
<dbReference type="OrthoDB" id="3902805at2"/>
<dbReference type="PANTHER" id="PTHR31616:SF10">
    <property type="entry name" value="TREHALASE"/>
    <property type="match status" value="1"/>
</dbReference>
<dbReference type="InterPro" id="IPR045582">
    <property type="entry name" value="Trehalase-like_N"/>
</dbReference>
<dbReference type="Pfam" id="PF19291">
    <property type="entry name" value="TREH_N"/>
    <property type="match status" value="1"/>
</dbReference>
<comment type="caution">
    <text evidence="3">The sequence shown here is derived from an EMBL/GenBank/DDBJ whole genome shotgun (WGS) entry which is preliminary data.</text>
</comment>
<dbReference type="Proteomes" id="UP000220527">
    <property type="component" value="Unassembled WGS sequence"/>
</dbReference>
<dbReference type="InterPro" id="IPR012341">
    <property type="entry name" value="6hp_glycosidase-like_sf"/>
</dbReference>
<name>A0A2A6RFV1_9CHLR</name>
<keyword evidence="4" id="KW-1185">Reference proteome</keyword>
<dbReference type="SUPFAM" id="SSF48208">
    <property type="entry name" value="Six-hairpin glycosidases"/>
    <property type="match status" value="1"/>
</dbReference>
<dbReference type="AlphaFoldDB" id="A0A2A6RFV1"/>
<evidence type="ECO:0000313" key="3">
    <source>
        <dbReference type="EMBL" id="PDW01759.1"/>
    </source>
</evidence>
<organism evidence="3 4">
    <name type="scientific">Candidatus Viridilinea mediisalina</name>
    <dbReference type="NCBI Taxonomy" id="2024553"/>
    <lineage>
        <taxon>Bacteria</taxon>
        <taxon>Bacillati</taxon>
        <taxon>Chloroflexota</taxon>
        <taxon>Chloroflexia</taxon>
        <taxon>Chloroflexales</taxon>
        <taxon>Chloroflexineae</taxon>
        <taxon>Oscillochloridaceae</taxon>
        <taxon>Candidatus Viridilinea</taxon>
    </lineage>
</organism>
<dbReference type="Pfam" id="PF00723">
    <property type="entry name" value="Glyco_hydro_15"/>
    <property type="match status" value="1"/>
</dbReference>
<dbReference type="InterPro" id="IPR008928">
    <property type="entry name" value="6-hairpin_glycosidase_sf"/>
</dbReference>
<feature type="domain" description="GH15-like" evidence="1">
    <location>
        <begin position="217"/>
        <end position="575"/>
    </location>
</feature>
<dbReference type="Gene3D" id="1.50.10.10">
    <property type="match status" value="1"/>
</dbReference>
<gene>
    <name evidence="3" type="ORF">CJ255_17420</name>
</gene>
<dbReference type="EMBL" id="NQWI01000111">
    <property type="protein sequence ID" value="PDW01759.1"/>
    <property type="molecule type" value="Genomic_DNA"/>
</dbReference>
<proteinExistence type="predicted"/>
<dbReference type="GO" id="GO:0015927">
    <property type="term" value="F:trehalase activity"/>
    <property type="evidence" value="ECO:0007669"/>
    <property type="project" value="TreeGrafter"/>
</dbReference>
<evidence type="ECO:0000259" key="2">
    <source>
        <dbReference type="Pfam" id="PF19291"/>
    </source>
</evidence>
<dbReference type="PANTHER" id="PTHR31616">
    <property type="entry name" value="TREHALASE"/>
    <property type="match status" value="1"/>
</dbReference>
<dbReference type="InterPro" id="IPR011613">
    <property type="entry name" value="GH15-like"/>
</dbReference>
<evidence type="ECO:0000259" key="1">
    <source>
        <dbReference type="Pfam" id="PF00723"/>
    </source>
</evidence>
<dbReference type="RefSeq" id="WP_097645378.1">
    <property type="nucleotide sequence ID" value="NZ_NQWI01000111.1"/>
</dbReference>
<evidence type="ECO:0000313" key="4">
    <source>
        <dbReference type="Proteomes" id="UP000220527"/>
    </source>
</evidence>